<dbReference type="InParanoid" id="A0A078AX21"/>
<dbReference type="Proteomes" id="UP000039865">
    <property type="component" value="Unassembled WGS sequence"/>
</dbReference>
<accession>A0A078AX21</accession>
<reference evidence="1 2" key="1">
    <citation type="submission" date="2014-06" db="EMBL/GenBank/DDBJ databases">
        <authorList>
            <person name="Swart Estienne"/>
        </authorList>
    </citation>
    <scope>NUCLEOTIDE SEQUENCE [LARGE SCALE GENOMIC DNA]</scope>
    <source>
        <strain evidence="1 2">130c</strain>
    </source>
</reference>
<sequence length="410" mass="48015">MQDNDSEKVKCDQKSSLNLASISLQPTLYGSTFKNSNRQLITERYKTLCYNEQSTNKILLNRNHLHRQSQQASQKSLDFQKLPKQNSFQVFRDEMEKRSMIIRNQKADPIKCKKMLQAKPVEVQQQNLQYTNLKQRASQFEIQKHEKRRILQMKANLRHHSQDRASHSKNQVKMHDIQSIKLKESRSTFIQTETEQSLSQNNNQTIVIAEKIKESIDELEELDLNLNLLTLEGNKKRRKSMANKHKSSITPFNFKISDLKKKKSIDNFEFAFQSQFKKQKIPVKKKKLVRFKSIVSSNIKQIEMISSKSSIDSDIKIPINIVPYGEFKKTYKQPLDQLVESDSDEEKQSEDELNQKVVELKKLPPIKIFKRDGTQKSPDYSPSKLQLNQVFQHYKIGKVYQALESIIQEP</sequence>
<protein>
    <submittedName>
        <fullName evidence="1">Uncharacterized protein</fullName>
    </submittedName>
</protein>
<evidence type="ECO:0000313" key="1">
    <source>
        <dbReference type="EMBL" id="CDW86990.1"/>
    </source>
</evidence>
<organism evidence="1 2">
    <name type="scientific">Stylonychia lemnae</name>
    <name type="common">Ciliate</name>
    <dbReference type="NCBI Taxonomy" id="5949"/>
    <lineage>
        <taxon>Eukaryota</taxon>
        <taxon>Sar</taxon>
        <taxon>Alveolata</taxon>
        <taxon>Ciliophora</taxon>
        <taxon>Intramacronucleata</taxon>
        <taxon>Spirotrichea</taxon>
        <taxon>Stichotrichia</taxon>
        <taxon>Sporadotrichida</taxon>
        <taxon>Oxytrichidae</taxon>
        <taxon>Stylonychinae</taxon>
        <taxon>Stylonychia</taxon>
    </lineage>
</organism>
<proteinExistence type="predicted"/>
<dbReference type="AlphaFoldDB" id="A0A078AX21"/>
<gene>
    <name evidence="1" type="primary">Contig10055.g10749</name>
    <name evidence="1" type="ORF">STYLEM_16092</name>
</gene>
<keyword evidence="2" id="KW-1185">Reference proteome</keyword>
<dbReference type="EMBL" id="CCKQ01015191">
    <property type="protein sequence ID" value="CDW86990.1"/>
    <property type="molecule type" value="Genomic_DNA"/>
</dbReference>
<evidence type="ECO:0000313" key="2">
    <source>
        <dbReference type="Proteomes" id="UP000039865"/>
    </source>
</evidence>
<name>A0A078AX21_STYLE</name>